<evidence type="ECO:0000313" key="3">
    <source>
        <dbReference type="Proteomes" id="UP000504724"/>
    </source>
</evidence>
<protein>
    <submittedName>
        <fullName evidence="2">DUF2726 domain-containing protein</fullName>
    </submittedName>
</protein>
<dbReference type="Proteomes" id="UP000504724">
    <property type="component" value="Chromosome"/>
</dbReference>
<dbReference type="AlphaFoldDB" id="A0A7D4T0M8"/>
<keyword evidence="3" id="KW-1185">Reference proteome</keyword>
<evidence type="ECO:0000259" key="1">
    <source>
        <dbReference type="Pfam" id="PF10881"/>
    </source>
</evidence>
<reference evidence="2 3" key="1">
    <citation type="submission" date="2020-05" db="EMBL/GenBank/DDBJ databases">
        <title>Thiomicrorhabdus sediminis sp.nov. and Thiomicrorhabdus xiamenensis sp.nov., novel sulfur-oxidizing bacteria isolated from coastal sediment.</title>
        <authorList>
            <person name="Liu X."/>
        </authorList>
    </citation>
    <scope>NUCLEOTIDE SEQUENCE [LARGE SCALE GENOMIC DNA]</scope>
    <source>
        <strain evidence="2 3">G2</strain>
    </source>
</reference>
<accession>A0A7D4T0M8</accession>
<dbReference type="InterPro" id="IPR024402">
    <property type="entry name" value="DUF2726"/>
</dbReference>
<dbReference type="KEGG" id="txa:HQN79_04535"/>
<evidence type="ECO:0000313" key="2">
    <source>
        <dbReference type="EMBL" id="QKI88885.1"/>
    </source>
</evidence>
<name>A0A7D4T0M8_9GAMM</name>
<organism evidence="2 3">
    <name type="scientific">Thiomicrorhabdus xiamenensis</name>
    <dbReference type="NCBI Taxonomy" id="2739063"/>
    <lineage>
        <taxon>Bacteria</taxon>
        <taxon>Pseudomonadati</taxon>
        <taxon>Pseudomonadota</taxon>
        <taxon>Gammaproteobacteria</taxon>
        <taxon>Thiotrichales</taxon>
        <taxon>Piscirickettsiaceae</taxon>
        <taxon>Thiomicrorhabdus</taxon>
    </lineage>
</organism>
<gene>
    <name evidence="2" type="ORF">HQN79_04535</name>
</gene>
<dbReference type="EMBL" id="CP054020">
    <property type="protein sequence ID" value="QKI88885.1"/>
    <property type="molecule type" value="Genomic_DNA"/>
</dbReference>
<feature type="domain" description="DUF2726" evidence="1">
    <location>
        <begin position="10"/>
        <end position="129"/>
    </location>
</feature>
<dbReference type="Pfam" id="PF10881">
    <property type="entry name" value="DUF2726"/>
    <property type="match status" value="1"/>
</dbReference>
<sequence>MRLSTSYKAKKQLLSGSESQLYQQLKEIGGTDMHVMPKQSLDHLIEPNINQWERNSGWESLQAQIREHVIDFVICDKEWNIICAIAYIDSNKNERVDPVVINSLDSASVPLITLYSHKDYTSDELADFIAHEVQRVL</sequence>
<proteinExistence type="predicted"/>
<dbReference type="RefSeq" id="WP_173284513.1">
    <property type="nucleotide sequence ID" value="NZ_CP054020.1"/>
</dbReference>